<dbReference type="InterPro" id="IPR000210">
    <property type="entry name" value="BTB/POZ_dom"/>
</dbReference>
<evidence type="ECO:0000313" key="3">
    <source>
        <dbReference type="Proteomes" id="UP000242188"/>
    </source>
</evidence>
<dbReference type="InterPro" id="IPR011333">
    <property type="entry name" value="SKP1/BTB/POZ_sf"/>
</dbReference>
<dbReference type="PANTHER" id="PTHR24410:SF46">
    <property type="entry name" value="SERINE-ENRICHED PROTEIN"/>
    <property type="match status" value="1"/>
</dbReference>
<gene>
    <name evidence="2" type="ORF">KP79_PYT15750</name>
</gene>
<comment type="caution">
    <text evidence="2">The sequence shown here is derived from an EMBL/GenBank/DDBJ whole genome shotgun (WGS) entry which is preliminary data.</text>
</comment>
<organism evidence="2 3">
    <name type="scientific">Mizuhopecten yessoensis</name>
    <name type="common">Japanese scallop</name>
    <name type="synonym">Patinopecten yessoensis</name>
    <dbReference type="NCBI Taxonomy" id="6573"/>
    <lineage>
        <taxon>Eukaryota</taxon>
        <taxon>Metazoa</taxon>
        <taxon>Spiralia</taxon>
        <taxon>Lophotrochozoa</taxon>
        <taxon>Mollusca</taxon>
        <taxon>Bivalvia</taxon>
        <taxon>Autobranchia</taxon>
        <taxon>Pteriomorphia</taxon>
        <taxon>Pectinida</taxon>
        <taxon>Pectinoidea</taxon>
        <taxon>Pectinidae</taxon>
        <taxon>Mizuhopecten</taxon>
    </lineage>
</organism>
<reference evidence="2 3" key="1">
    <citation type="journal article" date="2017" name="Nat. Ecol. Evol.">
        <title>Scallop genome provides insights into evolution of bilaterian karyotype and development.</title>
        <authorList>
            <person name="Wang S."/>
            <person name="Zhang J."/>
            <person name="Jiao W."/>
            <person name="Li J."/>
            <person name="Xun X."/>
            <person name="Sun Y."/>
            <person name="Guo X."/>
            <person name="Huan P."/>
            <person name="Dong B."/>
            <person name="Zhang L."/>
            <person name="Hu X."/>
            <person name="Sun X."/>
            <person name="Wang J."/>
            <person name="Zhao C."/>
            <person name="Wang Y."/>
            <person name="Wang D."/>
            <person name="Huang X."/>
            <person name="Wang R."/>
            <person name="Lv J."/>
            <person name="Li Y."/>
            <person name="Zhang Z."/>
            <person name="Liu B."/>
            <person name="Lu W."/>
            <person name="Hui Y."/>
            <person name="Liang J."/>
            <person name="Zhou Z."/>
            <person name="Hou R."/>
            <person name="Li X."/>
            <person name="Liu Y."/>
            <person name="Li H."/>
            <person name="Ning X."/>
            <person name="Lin Y."/>
            <person name="Zhao L."/>
            <person name="Xing Q."/>
            <person name="Dou J."/>
            <person name="Li Y."/>
            <person name="Mao J."/>
            <person name="Guo H."/>
            <person name="Dou H."/>
            <person name="Li T."/>
            <person name="Mu C."/>
            <person name="Jiang W."/>
            <person name="Fu Q."/>
            <person name="Fu X."/>
            <person name="Miao Y."/>
            <person name="Liu J."/>
            <person name="Yu Q."/>
            <person name="Li R."/>
            <person name="Liao H."/>
            <person name="Li X."/>
            <person name="Kong Y."/>
            <person name="Jiang Z."/>
            <person name="Chourrout D."/>
            <person name="Li R."/>
            <person name="Bao Z."/>
        </authorList>
    </citation>
    <scope>NUCLEOTIDE SEQUENCE [LARGE SCALE GENOMIC DNA]</scope>
    <source>
        <strain evidence="2 3">PY_sf001</strain>
    </source>
</reference>
<name>A0A210R2G6_MIZYE</name>
<dbReference type="SMART" id="SM00225">
    <property type="entry name" value="BTB"/>
    <property type="match status" value="1"/>
</dbReference>
<dbReference type="PANTHER" id="PTHR24410">
    <property type="entry name" value="HL07962P-RELATED"/>
    <property type="match status" value="1"/>
</dbReference>
<proteinExistence type="predicted"/>
<protein>
    <submittedName>
        <fullName evidence="2">Serine-enriched protein</fullName>
    </submittedName>
</protein>
<dbReference type="EMBL" id="NEDP02000758">
    <property type="protein sequence ID" value="OWF55106.1"/>
    <property type="molecule type" value="Genomic_DNA"/>
</dbReference>
<keyword evidence="3" id="KW-1185">Reference proteome</keyword>
<dbReference type="SUPFAM" id="SSF54695">
    <property type="entry name" value="POZ domain"/>
    <property type="match status" value="1"/>
</dbReference>
<feature type="domain" description="BTB" evidence="1">
    <location>
        <begin position="43"/>
        <end position="181"/>
    </location>
</feature>
<dbReference type="OrthoDB" id="6359816at2759"/>
<sequence>MQSSVYLDDFWNKERVKPDVMVVKDTRGLCEDLKYVISVPDLCDVTFLVGEEKLPVYGVKAILATRSRHMYQLLLAATKNAKKKSLKNNSAMKKALKKIQHLLSPSSSEKVKTFYQSDVVQKLTVEVKNFDVTVFERFMCYIHCGTVAVDISNVVGLMNAAHTYDFPELRDACWEFANNYIKPDTLSQLTCSARTYIHFKYTRMLMQRIRHYLSQTPDIMSNCPELCGVGELQTGEYML</sequence>
<dbReference type="Gene3D" id="3.30.710.10">
    <property type="entry name" value="Potassium Channel Kv1.1, Chain A"/>
    <property type="match status" value="1"/>
</dbReference>
<dbReference type="AlphaFoldDB" id="A0A210R2G6"/>
<dbReference type="InterPro" id="IPR051481">
    <property type="entry name" value="BTB-POZ/Galectin-3-binding"/>
</dbReference>
<dbReference type="Pfam" id="PF00651">
    <property type="entry name" value="BTB"/>
    <property type="match status" value="1"/>
</dbReference>
<evidence type="ECO:0000259" key="1">
    <source>
        <dbReference type="SMART" id="SM00225"/>
    </source>
</evidence>
<accession>A0A210R2G6</accession>
<evidence type="ECO:0000313" key="2">
    <source>
        <dbReference type="EMBL" id="OWF55106.1"/>
    </source>
</evidence>
<dbReference type="Proteomes" id="UP000242188">
    <property type="component" value="Unassembled WGS sequence"/>
</dbReference>